<protein>
    <submittedName>
        <fullName evidence="2">Uncharacterized protein</fullName>
    </submittedName>
</protein>
<gene>
    <name evidence="2" type="ORF">ABIG07_004770</name>
</gene>
<organism evidence="2 3">
    <name type="scientific">Bradyrhizobium ottawaense</name>
    <dbReference type="NCBI Taxonomy" id="931866"/>
    <lineage>
        <taxon>Bacteria</taxon>
        <taxon>Pseudomonadati</taxon>
        <taxon>Pseudomonadota</taxon>
        <taxon>Alphaproteobacteria</taxon>
        <taxon>Hyphomicrobiales</taxon>
        <taxon>Nitrobacteraceae</taxon>
        <taxon>Bradyrhizobium</taxon>
    </lineage>
</organism>
<comment type="caution">
    <text evidence="2">The sequence shown here is derived from an EMBL/GenBank/DDBJ whole genome shotgun (WGS) entry which is preliminary data.</text>
</comment>
<sequence length="56" mass="6598">MRQLDDSKPSREFLMSVFSALLVLTSWMMFIWICDPDGFRAAFARRPPPIPRDPKR</sequence>
<dbReference type="Proteomes" id="UP001565369">
    <property type="component" value="Unassembled WGS sequence"/>
</dbReference>
<dbReference type="EMBL" id="JBGBZJ010000003">
    <property type="protein sequence ID" value="MEY9455822.1"/>
    <property type="molecule type" value="Genomic_DNA"/>
</dbReference>
<name>A0ABV4FX13_9BRAD</name>
<proteinExistence type="predicted"/>
<evidence type="ECO:0000313" key="3">
    <source>
        <dbReference type="Proteomes" id="UP001565369"/>
    </source>
</evidence>
<keyword evidence="3" id="KW-1185">Reference proteome</keyword>
<keyword evidence="1" id="KW-1133">Transmembrane helix</keyword>
<feature type="transmembrane region" description="Helical" evidence="1">
    <location>
        <begin position="12"/>
        <end position="33"/>
    </location>
</feature>
<reference evidence="2 3" key="1">
    <citation type="submission" date="2024-07" db="EMBL/GenBank/DDBJ databases">
        <title>Genomic Encyclopedia of Type Strains, Phase V (KMG-V): Genome sequencing to study the core and pangenomes of soil and plant-associated prokaryotes.</title>
        <authorList>
            <person name="Whitman W."/>
        </authorList>
    </citation>
    <scope>NUCLEOTIDE SEQUENCE [LARGE SCALE GENOMIC DNA]</scope>
    <source>
        <strain evidence="2 3">USDA 152</strain>
    </source>
</reference>
<dbReference type="RefSeq" id="WP_154694107.1">
    <property type="nucleotide sequence ID" value="NZ_AP021854.1"/>
</dbReference>
<evidence type="ECO:0000256" key="1">
    <source>
        <dbReference type="SAM" id="Phobius"/>
    </source>
</evidence>
<dbReference type="GeneID" id="92969126"/>
<accession>A0ABV4FX13</accession>
<evidence type="ECO:0000313" key="2">
    <source>
        <dbReference type="EMBL" id="MEY9455822.1"/>
    </source>
</evidence>
<keyword evidence="1" id="KW-0472">Membrane</keyword>
<keyword evidence="1" id="KW-0812">Transmembrane</keyword>